<feature type="compositionally biased region" description="Basic and acidic residues" evidence="1">
    <location>
        <begin position="94"/>
        <end position="106"/>
    </location>
</feature>
<comment type="caution">
    <text evidence="2">The sequence shown here is derived from an EMBL/GenBank/DDBJ whole genome shotgun (WGS) entry which is preliminary data.</text>
</comment>
<dbReference type="RefSeq" id="WP_156609389.1">
    <property type="nucleotide sequence ID" value="NZ_WPCU01000005.1"/>
</dbReference>
<accession>A0A6A9V0S3</accession>
<sequence length="106" mass="11115">MTGTGRPEPSTAGDAPTPTAAQQRLLEVGSALWRRMVPEDAPLGYRLLPEDGAVTVSHLVRGGGTLYVAADGSVLFAASSVPPHQALETFRSGRRSDTTRLRSADG</sequence>
<organism evidence="2 3">
    <name type="scientific">Auraticoccus cholistanensis</name>
    <dbReference type="NCBI Taxonomy" id="2656650"/>
    <lineage>
        <taxon>Bacteria</taxon>
        <taxon>Bacillati</taxon>
        <taxon>Actinomycetota</taxon>
        <taxon>Actinomycetes</taxon>
        <taxon>Propionibacteriales</taxon>
        <taxon>Propionibacteriaceae</taxon>
        <taxon>Auraticoccus</taxon>
    </lineage>
</organism>
<evidence type="ECO:0000313" key="2">
    <source>
        <dbReference type="EMBL" id="MVA75880.1"/>
    </source>
</evidence>
<feature type="region of interest" description="Disordered" evidence="1">
    <location>
        <begin position="87"/>
        <end position="106"/>
    </location>
</feature>
<reference evidence="2 3" key="1">
    <citation type="submission" date="2019-12" db="EMBL/GenBank/DDBJ databases">
        <title>Auraticoccus cholistani sp. nov., an actinomycete isolated from soil of Cholistan desert.</title>
        <authorList>
            <person name="Cheema M.T."/>
        </authorList>
    </citation>
    <scope>NUCLEOTIDE SEQUENCE [LARGE SCALE GENOMIC DNA]</scope>
    <source>
        <strain evidence="2 3">F435</strain>
    </source>
</reference>
<gene>
    <name evidence="2" type="ORF">GC722_07570</name>
</gene>
<proteinExistence type="predicted"/>
<dbReference type="Proteomes" id="UP000435304">
    <property type="component" value="Unassembled WGS sequence"/>
</dbReference>
<keyword evidence="3" id="KW-1185">Reference proteome</keyword>
<protein>
    <submittedName>
        <fullName evidence="2">Uncharacterized protein</fullName>
    </submittedName>
</protein>
<name>A0A6A9V0S3_9ACTN</name>
<dbReference type="AlphaFoldDB" id="A0A6A9V0S3"/>
<feature type="region of interest" description="Disordered" evidence="1">
    <location>
        <begin position="1"/>
        <end position="20"/>
    </location>
</feature>
<evidence type="ECO:0000256" key="1">
    <source>
        <dbReference type="SAM" id="MobiDB-lite"/>
    </source>
</evidence>
<dbReference type="EMBL" id="WPCU01000005">
    <property type="protein sequence ID" value="MVA75880.1"/>
    <property type="molecule type" value="Genomic_DNA"/>
</dbReference>
<evidence type="ECO:0000313" key="3">
    <source>
        <dbReference type="Proteomes" id="UP000435304"/>
    </source>
</evidence>